<protein>
    <recommendedName>
        <fullName evidence="2">FANCI solenoid 1 domain-containing protein</fullName>
    </recommendedName>
</protein>
<organism evidence="1">
    <name type="scientific">Arion vulgaris</name>
    <dbReference type="NCBI Taxonomy" id="1028688"/>
    <lineage>
        <taxon>Eukaryota</taxon>
        <taxon>Metazoa</taxon>
        <taxon>Spiralia</taxon>
        <taxon>Lophotrochozoa</taxon>
        <taxon>Mollusca</taxon>
        <taxon>Gastropoda</taxon>
        <taxon>Heterobranchia</taxon>
        <taxon>Euthyneura</taxon>
        <taxon>Panpulmonata</taxon>
        <taxon>Eupulmonata</taxon>
        <taxon>Stylommatophora</taxon>
        <taxon>Helicina</taxon>
        <taxon>Arionoidea</taxon>
        <taxon>Arionidae</taxon>
        <taxon>Arion</taxon>
    </lineage>
</organism>
<reference evidence="1" key="1">
    <citation type="submission" date="2014-12" db="EMBL/GenBank/DDBJ databases">
        <title>Insight into the proteome of Arion vulgaris.</title>
        <authorList>
            <person name="Aradska J."/>
            <person name="Bulat T."/>
            <person name="Smidak R."/>
            <person name="Sarate P."/>
            <person name="Gangsoo J."/>
            <person name="Sialana F."/>
            <person name="Bilban M."/>
            <person name="Lubec G."/>
        </authorList>
    </citation>
    <scope>NUCLEOTIDE SEQUENCE</scope>
    <source>
        <tissue evidence="1">Skin</tissue>
    </source>
</reference>
<dbReference type="AlphaFoldDB" id="A0A0B7A416"/>
<evidence type="ECO:0008006" key="2">
    <source>
        <dbReference type="Google" id="ProtNLM"/>
    </source>
</evidence>
<accession>A0A0B7A416</accession>
<gene>
    <name evidence="1" type="primary">ORF96612</name>
</gene>
<feature type="non-terminal residue" evidence="1">
    <location>
        <position position="1"/>
    </location>
</feature>
<feature type="non-terminal residue" evidence="1">
    <location>
        <position position="157"/>
    </location>
</feature>
<sequence>EDKSLLYEILLKKLTALSGKRGRNVTREQVLKTICCMPADIAPEMEVVVIVVSFLVILDKTEFDFVKSLLKSHVTSWSRILAHLETDWLPGSIQHCQENTTDEKPLPASLCIKLVDSLATFLMTNPTTSHDTIASLYNRLAVTSRPGPALLVILLVN</sequence>
<proteinExistence type="predicted"/>
<dbReference type="EMBL" id="HACG01028824">
    <property type="protein sequence ID" value="CEK75689.1"/>
    <property type="molecule type" value="Transcribed_RNA"/>
</dbReference>
<evidence type="ECO:0000313" key="1">
    <source>
        <dbReference type="EMBL" id="CEK75689.1"/>
    </source>
</evidence>
<name>A0A0B7A416_9EUPU</name>